<evidence type="ECO:0000256" key="7">
    <source>
        <dbReference type="SAM" id="Coils"/>
    </source>
</evidence>
<evidence type="ECO:0000256" key="1">
    <source>
        <dbReference type="ARBA" id="ARBA00004496"/>
    </source>
</evidence>
<dbReference type="Pfam" id="PF00643">
    <property type="entry name" value="zf-B_box"/>
    <property type="match status" value="1"/>
</dbReference>
<dbReference type="PROSITE" id="PS00518">
    <property type="entry name" value="ZF_RING_1"/>
    <property type="match status" value="1"/>
</dbReference>
<dbReference type="Gene3D" id="4.10.830.40">
    <property type="match status" value="1"/>
</dbReference>
<dbReference type="Proteomes" id="UP000515135">
    <property type="component" value="Unplaced"/>
</dbReference>
<dbReference type="SUPFAM" id="SSF57845">
    <property type="entry name" value="B-box zinc-binding domain"/>
    <property type="match status" value="1"/>
</dbReference>
<dbReference type="InterPro" id="IPR013083">
    <property type="entry name" value="Znf_RING/FYVE/PHD"/>
</dbReference>
<dbReference type="AlphaFoldDB" id="A0A6P4ZFV5"/>
<evidence type="ECO:0000313" key="12">
    <source>
        <dbReference type="RefSeq" id="XP_019635623.1"/>
    </source>
</evidence>
<evidence type="ECO:0000256" key="3">
    <source>
        <dbReference type="ARBA" id="ARBA00022723"/>
    </source>
</evidence>
<dbReference type="PANTHER" id="PTHR25462">
    <property type="entry name" value="BONUS, ISOFORM C-RELATED"/>
    <property type="match status" value="1"/>
</dbReference>
<dbReference type="Gene3D" id="3.30.160.60">
    <property type="entry name" value="Classic Zinc Finger"/>
    <property type="match status" value="1"/>
</dbReference>
<evidence type="ECO:0000256" key="4">
    <source>
        <dbReference type="ARBA" id="ARBA00022771"/>
    </source>
</evidence>
<protein>
    <submittedName>
        <fullName evidence="12">E3 ubiquitin-protein ligase TRIM56-like isoform X1</fullName>
    </submittedName>
</protein>
<dbReference type="GO" id="GO:0005737">
    <property type="term" value="C:cytoplasm"/>
    <property type="evidence" value="ECO:0007669"/>
    <property type="project" value="UniProtKB-SubCell"/>
</dbReference>
<evidence type="ECO:0000256" key="2">
    <source>
        <dbReference type="ARBA" id="ARBA00022490"/>
    </source>
</evidence>
<feature type="domain" description="B box-type" evidence="9">
    <location>
        <begin position="93"/>
        <end position="140"/>
    </location>
</feature>
<comment type="subcellular location">
    <subcellularLocation>
        <location evidence="1">Cytoplasm</location>
    </subcellularLocation>
</comment>
<keyword evidence="7" id="KW-0175">Coiled coil</keyword>
<dbReference type="PROSITE" id="PS50119">
    <property type="entry name" value="ZF_BBOX"/>
    <property type="match status" value="2"/>
</dbReference>
<sequence>MSSDILKDISDEFLQCQVCFRTYSRPKLLGCLHTFCEACLVDHVPEGTYDITCPVCSQTTPLPQDGVSKLKEDSFISNLVATVGAKKRVLERTGNIPCEGCDDKKNATSRCVVCNDFLCRSCVTAHRKMKVFRGHLVVSFDDMKKGLFDESPELKNGPTCDIHEGEKIRFFCKTCEIPVCHNCTVLDHSLPKHQISRLKATSEELRRDMLHHLNEATRHKSTLDRKSHDIERKKADFLKQNEDTCHRLEKKFEELTHTIDQLKEKALEMTKTKAAIKIQELDTMKEKVDSYRSRLSSGCTYAENILTRGSDAEVAAAFHQMRESLSEGVKCSRRTDQYDPDLTMVWADVYDMELNRLLEEVREVLWRDDDEIAEMVQHTEGTFKFTVENFTSLQDTASSPTFFFNNFLMNLECEPEYSPEDEEGKNPFQTLGVFLGCKRYTQDSTWPCDASVDFRILPKKPGVDCHSVHMEHKFIEKDRPWGYPRFIAWKDVCDEESGYIRNDRVTFEVCVKVRNKGMDSNDSNFYKLLFA</sequence>
<dbReference type="InterPro" id="IPR001841">
    <property type="entry name" value="Znf_RING"/>
</dbReference>
<keyword evidence="4 6" id="KW-0863">Zinc-finger</keyword>
<dbReference type="GeneID" id="109478494"/>
<evidence type="ECO:0000256" key="5">
    <source>
        <dbReference type="ARBA" id="ARBA00022833"/>
    </source>
</evidence>
<reference evidence="12" key="1">
    <citation type="submission" date="2025-08" db="UniProtKB">
        <authorList>
            <consortium name="RefSeq"/>
        </authorList>
    </citation>
    <scope>IDENTIFICATION</scope>
    <source>
        <tissue evidence="12">Gonad</tissue>
    </source>
</reference>
<dbReference type="InterPro" id="IPR002083">
    <property type="entry name" value="MATH/TRAF_dom"/>
</dbReference>
<dbReference type="KEGG" id="bbel:109478494"/>
<keyword evidence="3" id="KW-0479">Metal-binding</keyword>
<dbReference type="Pfam" id="PF22486">
    <property type="entry name" value="MATH_2"/>
    <property type="match status" value="1"/>
</dbReference>
<dbReference type="Pfam" id="PF22586">
    <property type="entry name" value="ANCHR-like_BBOX"/>
    <property type="match status" value="1"/>
</dbReference>
<dbReference type="RefSeq" id="XP_019635623.1">
    <property type="nucleotide sequence ID" value="XM_019780064.1"/>
</dbReference>
<name>A0A6P4ZFV5_BRABE</name>
<dbReference type="FunFam" id="3.30.40.10:FF:000623">
    <property type="entry name" value="Uncharacterized protein, isoform A"/>
    <property type="match status" value="1"/>
</dbReference>
<dbReference type="PANTHER" id="PTHR25462:SF301">
    <property type="entry name" value="E3 UBIQUITIN-PROTEIN LIGASE TRIM56-LIKE"/>
    <property type="match status" value="1"/>
</dbReference>
<dbReference type="Gene3D" id="2.60.210.10">
    <property type="entry name" value="Apoptosis, Tumor Necrosis Factor Receptor Associated Protein 2, Chain A"/>
    <property type="match status" value="1"/>
</dbReference>
<organism evidence="11 12">
    <name type="scientific">Branchiostoma belcheri</name>
    <name type="common">Amphioxus</name>
    <dbReference type="NCBI Taxonomy" id="7741"/>
    <lineage>
        <taxon>Eukaryota</taxon>
        <taxon>Metazoa</taxon>
        <taxon>Chordata</taxon>
        <taxon>Cephalochordata</taxon>
        <taxon>Leptocardii</taxon>
        <taxon>Amphioxiformes</taxon>
        <taxon>Branchiostomatidae</taxon>
        <taxon>Branchiostoma</taxon>
    </lineage>
</organism>
<dbReference type="SUPFAM" id="SSF49599">
    <property type="entry name" value="TRAF domain-like"/>
    <property type="match status" value="1"/>
</dbReference>
<dbReference type="InterPro" id="IPR017907">
    <property type="entry name" value="Znf_RING_CS"/>
</dbReference>
<feature type="domain" description="RING-type" evidence="8">
    <location>
        <begin position="16"/>
        <end position="57"/>
    </location>
</feature>
<dbReference type="PROSITE" id="PS50089">
    <property type="entry name" value="ZF_RING_2"/>
    <property type="match status" value="1"/>
</dbReference>
<accession>A0A6P4ZFV5</accession>
<dbReference type="Gene3D" id="3.30.40.10">
    <property type="entry name" value="Zinc/RING finger domain, C3HC4 (zinc finger)"/>
    <property type="match status" value="1"/>
</dbReference>
<dbReference type="InterPro" id="IPR047153">
    <property type="entry name" value="TRIM45/56/19-like"/>
</dbReference>
<feature type="domain" description="B box-type" evidence="9">
    <location>
        <begin position="155"/>
        <end position="198"/>
    </location>
</feature>
<dbReference type="Pfam" id="PF00097">
    <property type="entry name" value="zf-C3HC4"/>
    <property type="match status" value="1"/>
</dbReference>
<feature type="coiled-coil region" evidence="7">
    <location>
        <begin position="238"/>
        <end position="279"/>
    </location>
</feature>
<dbReference type="SMART" id="SM00184">
    <property type="entry name" value="RING"/>
    <property type="match status" value="1"/>
</dbReference>
<gene>
    <name evidence="12" type="primary">LOC109478494</name>
</gene>
<evidence type="ECO:0000259" key="10">
    <source>
        <dbReference type="PROSITE" id="PS50144"/>
    </source>
</evidence>
<dbReference type="SMART" id="SM00336">
    <property type="entry name" value="BBOX"/>
    <property type="match status" value="2"/>
</dbReference>
<dbReference type="OrthoDB" id="9981409at2759"/>
<dbReference type="InterPro" id="IPR018957">
    <property type="entry name" value="Znf_C3HC4_RING-type"/>
</dbReference>
<dbReference type="InterPro" id="IPR008974">
    <property type="entry name" value="TRAF-like"/>
</dbReference>
<evidence type="ECO:0000313" key="11">
    <source>
        <dbReference type="Proteomes" id="UP000515135"/>
    </source>
</evidence>
<keyword evidence="5" id="KW-0862">Zinc</keyword>
<dbReference type="SUPFAM" id="SSF57850">
    <property type="entry name" value="RING/U-box"/>
    <property type="match status" value="1"/>
</dbReference>
<evidence type="ECO:0000259" key="9">
    <source>
        <dbReference type="PROSITE" id="PS50119"/>
    </source>
</evidence>
<evidence type="ECO:0000256" key="6">
    <source>
        <dbReference type="PROSITE-ProRule" id="PRU00024"/>
    </source>
</evidence>
<dbReference type="InterPro" id="IPR000315">
    <property type="entry name" value="Znf_B-box"/>
</dbReference>
<proteinExistence type="predicted"/>
<dbReference type="GO" id="GO:0008270">
    <property type="term" value="F:zinc ion binding"/>
    <property type="evidence" value="ECO:0007669"/>
    <property type="project" value="UniProtKB-KW"/>
</dbReference>
<feature type="domain" description="MATH" evidence="10">
    <location>
        <begin position="380"/>
        <end position="511"/>
    </location>
</feature>
<dbReference type="SMART" id="SM00061">
    <property type="entry name" value="MATH"/>
    <property type="match status" value="1"/>
</dbReference>
<keyword evidence="11" id="KW-1185">Reference proteome</keyword>
<keyword evidence="2" id="KW-0963">Cytoplasm</keyword>
<dbReference type="PROSITE" id="PS50144">
    <property type="entry name" value="MATH"/>
    <property type="match status" value="1"/>
</dbReference>
<evidence type="ECO:0000259" key="8">
    <source>
        <dbReference type="PROSITE" id="PS50089"/>
    </source>
</evidence>